<keyword evidence="9" id="KW-0812">Transmembrane</keyword>
<keyword evidence="3" id="KW-0597">Phosphoprotein</keyword>
<accession>A0ABW9RNT6</accession>
<comment type="caution">
    <text evidence="12">The sequence shown here is derived from an EMBL/GenBank/DDBJ whole genome shotgun (WGS) entry which is preliminary data.</text>
</comment>
<feature type="chain" id="PRO_5046363775" description="histidine kinase" evidence="10">
    <location>
        <begin position="20"/>
        <end position="627"/>
    </location>
</feature>
<dbReference type="Pfam" id="PF13181">
    <property type="entry name" value="TPR_8"/>
    <property type="match status" value="1"/>
</dbReference>
<evidence type="ECO:0000256" key="8">
    <source>
        <dbReference type="PROSITE-ProRule" id="PRU00339"/>
    </source>
</evidence>
<dbReference type="Pfam" id="PF07568">
    <property type="entry name" value="HisKA_2"/>
    <property type="match status" value="1"/>
</dbReference>
<keyword evidence="9" id="KW-1133">Transmembrane helix</keyword>
<dbReference type="PANTHER" id="PTHR41523:SF8">
    <property type="entry name" value="ETHYLENE RESPONSE SENSOR PROTEIN"/>
    <property type="match status" value="1"/>
</dbReference>
<dbReference type="PANTHER" id="PTHR41523">
    <property type="entry name" value="TWO-COMPONENT SYSTEM SENSOR PROTEIN"/>
    <property type="match status" value="1"/>
</dbReference>
<evidence type="ECO:0000256" key="2">
    <source>
        <dbReference type="ARBA" id="ARBA00012438"/>
    </source>
</evidence>
<dbReference type="SMART" id="SM00387">
    <property type="entry name" value="HATPase_c"/>
    <property type="match status" value="1"/>
</dbReference>
<dbReference type="SMART" id="SM00028">
    <property type="entry name" value="TPR"/>
    <property type="match status" value="8"/>
</dbReference>
<dbReference type="Pfam" id="PF13424">
    <property type="entry name" value="TPR_12"/>
    <property type="match status" value="2"/>
</dbReference>
<dbReference type="EMBL" id="SMLW01000473">
    <property type="protein sequence ID" value="MTI24993.1"/>
    <property type="molecule type" value="Genomic_DNA"/>
</dbReference>
<dbReference type="InterPro" id="IPR003594">
    <property type="entry name" value="HATPase_dom"/>
</dbReference>
<evidence type="ECO:0000313" key="13">
    <source>
        <dbReference type="Proteomes" id="UP000798808"/>
    </source>
</evidence>
<evidence type="ECO:0000256" key="7">
    <source>
        <dbReference type="ARBA" id="ARBA00022840"/>
    </source>
</evidence>
<evidence type="ECO:0000259" key="11">
    <source>
        <dbReference type="SMART" id="SM00387"/>
    </source>
</evidence>
<evidence type="ECO:0000256" key="1">
    <source>
        <dbReference type="ARBA" id="ARBA00000085"/>
    </source>
</evidence>
<proteinExistence type="predicted"/>
<reference evidence="12 13" key="1">
    <citation type="submission" date="2019-02" db="EMBL/GenBank/DDBJ databases">
        <authorList>
            <person name="Goldberg S.R."/>
            <person name="Haltli B.A."/>
            <person name="Correa H."/>
            <person name="Russell K.G."/>
        </authorList>
    </citation>
    <scope>NUCLEOTIDE SEQUENCE [LARGE SCALE GENOMIC DNA]</scope>
    <source>
        <strain evidence="12 13">JCM 16186</strain>
    </source>
</reference>
<evidence type="ECO:0000256" key="10">
    <source>
        <dbReference type="SAM" id="SignalP"/>
    </source>
</evidence>
<dbReference type="Gene3D" id="3.30.565.10">
    <property type="entry name" value="Histidine kinase-like ATPase, C-terminal domain"/>
    <property type="match status" value="1"/>
</dbReference>
<evidence type="ECO:0000256" key="6">
    <source>
        <dbReference type="ARBA" id="ARBA00022777"/>
    </source>
</evidence>
<evidence type="ECO:0000256" key="4">
    <source>
        <dbReference type="ARBA" id="ARBA00022679"/>
    </source>
</evidence>
<dbReference type="InterPro" id="IPR011495">
    <property type="entry name" value="Sig_transdc_His_kin_sub2_dim/P"/>
</dbReference>
<keyword evidence="7" id="KW-0067">ATP-binding</keyword>
<feature type="domain" description="Histidine kinase/HSP90-like ATPase" evidence="11">
    <location>
        <begin position="533"/>
        <end position="627"/>
    </location>
</feature>
<dbReference type="Gene3D" id="3.30.450.20">
    <property type="entry name" value="PAS domain"/>
    <property type="match status" value="1"/>
</dbReference>
<gene>
    <name evidence="12" type="ORF">E1163_08580</name>
</gene>
<feature type="transmembrane region" description="Helical" evidence="9">
    <location>
        <begin position="397"/>
        <end position="418"/>
    </location>
</feature>
<dbReference type="Pfam" id="PF02518">
    <property type="entry name" value="HATPase_c"/>
    <property type="match status" value="1"/>
</dbReference>
<keyword evidence="4" id="KW-0808">Transferase</keyword>
<protein>
    <recommendedName>
        <fullName evidence="2">histidine kinase</fullName>
        <ecNumber evidence="2">2.7.13.3</ecNumber>
    </recommendedName>
</protein>
<sequence length="627" mass="71787">MLRCLFLVLVSFIAVHIYAQEDHAILSLKKSLDTSHDDFEHVCYQIGLLYTNQVKYDSATHYFKKGLSGYLAKKNDAGVASMHNLLGVTYYKTGNLDSSIYHYKKANDYYNSQNDTLNIARTELNLGIIYKDLGAYSFSLEYLLLAVRKLEMGNDSSTLASCYNSIASAYSRQDDLARAITYHKKSLSIRRFLNDQKGIATSLNNLGIVYRKLDDYDSALYYYKESLKIKEQLKDYSKVASTLNNIGTVMFDLKRFEEAKGYFEQAHRIRPTNADRNGQSTTFNNLGNIYTSLHQPQKALLYLDSAQALIKEGGFLSEMEDNLNFRMLAYEQLGRYDKSLECARELMVIRDSLLNSDKVQRLIEMQTKYETEKKEQSIAMLETERELQKAEIDLSRLWIIILGISVVLVFVIGLSIYTKFRSESRNKKQIQLLMQELHHRVKNNLQLLSNIFSLQSRTITDAGALEAVRSGENRINAMAIIHQKLYKKTESRSVNIHDYLGDLISQLADSYGYDQMQNDSIEVDIQPVELDVDKVIPIGLIVNELVSNSFKYAFPVTENPELKVILHLEKDQLHLCIEDNGPGFSKPDKFESSMGLNIIETLSRQLNATIKWETSNKTKLNLLMPLK</sequence>
<dbReference type="InterPro" id="IPR036890">
    <property type="entry name" value="HATPase_C_sf"/>
</dbReference>
<evidence type="ECO:0000256" key="5">
    <source>
        <dbReference type="ARBA" id="ARBA00022741"/>
    </source>
</evidence>
<dbReference type="InterPro" id="IPR019734">
    <property type="entry name" value="TPR_rpt"/>
</dbReference>
<dbReference type="InterPro" id="IPR011990">
    <property type="entry name" value="TPR-like_helical_dom_sf"/>
</dbReference>
<dbReference type="RefSeq" id="WP_155171030.1">
    <property type="nucleotide sequence ID" value="NZ_BAAAFL010000012.1"/>
</dbReference>
<evidence type="ECO:0000256" key="3">
    <source>
        <dbReference type="ARBA" id="ARBA00022553"/>
    </source>
</evidence>
<comment type="catalytic activity">
    <reaction evidence="1">
        <text>ATP + protein L-histidine = ADP + protein N-phospho-L-histidine.</text>
        <dbReference type="EC" id="2.7.13.3"/>
    </reaction>
</comment>
<dbReference type="SUPFAM" id="SSF48452">
    <property type="entry name" value="TPR-like"/>
    <property type="match status" value="2"/>
</dbReference>
<keyword evidence="8" id="KW-0802">TPR repeat</keyword>
<evidence type="ECO:0000256" key="9">
    <source>
        <dbReference type="SAM" id="Phobius"/>
    </source>
</evidence>
<dbReference type="SUPFAM" id="SSF55874">
    <property type="entry name" value="ATPase domain of HSP90 chaperone/DNA topoisomerase II/histidine kinase"/>
    <property type="match status" value="1"/>
</dbReference>
<keyword evidence="10" id="KW-0732">Signal</keyword>
<feature type="repeat" description="TPR" evidence="8">
    <location>
        <begin position="240"/>
        <end position="273"/>
    </location>
</feature>
<organism evidence="12 13">
    <name type="scientific">Fulvivirga kasyanovii</name>
    <dbReference type="NCBI Taxonomy" id="396812"/>
    <lineage>
        <taxon>Bacteria</taxon>
        <taxon>Pseudomonadati</taxon>
        <taxon>Bacteroidota</taxon>
        <taxon>Cytophagia</taxon>
        <taxon>Cytophagales</taxon>
        <taxon>Fulvivirgaceae</taxon>
        <taxon>Fulvivirga</taxon>
    </lineage>
</organism>
<keyword evidence="6" id="KW-0418">Kinase</keyword>
<name>A0ABW9RNT6_9BACT</name>
<feature type="repeat" description="TPR" evidence="8">
    <location>
        <begin position="200"/>
        <end position="233"/>
    </location>
</feature>
<dbReference type="Proteomes" id="UP000798808">
    <property type="component" value="Unassembled WGS sequence"/>
</dbReference>
<feature type="signal peptide" evidence="10">
    <location>
        <begin position="1"/>
        <end position="19"/>
    </location>
</feature>
<keyword evidence="9" id="KW-0472">Membrane</keyword>
<dbReference type="Gene3D" id="1.25.40.10">
    <property type="entry name" value="Tetratricopeptide repeat domain"/>
    <property type="match status" value="2"/>
</dbReference>
<keyword evidence="5" id="KW-0547">Nucleotide-binding</keyword>
<dbReference type="PROSITE" id="PS50293">
    <property type="entry name" value="TPR_REGION"/>
    <property type="match status" value="1"/>
</dbReference>
<dbReference type="EC" id="2.7.13.3" evidence="2"/>
<evidence type="ECO:0000313" key="12">
    <source>
        <dbReference type="EMBL" id="MTI24993.1"/>
    </source>
</evidence>
<keyword evidence="13" id="KW-1185">Reference proteome</keyword>
<dbReference type="PROSITE" id="PS50005">
    <property type="entry name" value="TPR"/>
    <property type="match status" value="2"/>
</dbReference>